<evidence type="ECO:0000313" key="5">
    <source>
        <dbReference type="Proteomes" id="UP001153678"/>
    </source>
</evidence>
<dbReference type="Gene3D" id="2.120.10.80">
    <property type="entry name" value="Kelch-type beta propeller"/>
    <property type="match status" value="1"/>
</dbReference>
<dbReference type="PANTHER" id="PTHR47435">
    <property type="entry name" value="KELCH REPEAT PROTEIN (AFU_ORTHOLOGUE AFUA_5G12780)"/>
    <property type="match status" value="1"/>
</dbReference>
<evidence type="ECO:0000256" key="3">
    <source>
        <dbReference type="SAM" id="SignalP"/>
    </source>
</evidence>
<accession>A0A9W4WV02</accession>
<dbReference type="EMBL" id="CAMKVN010005441">
    <property type="protein sequence ID" value="CAI2188853.1"/>
    <property type="molecule type" value="Genomic_DNA"/>
</dbReference>
<reference evidence="4" key="1">
    <citation type="submission" date="2022-08" db="EMBL/GenBank/DDBJ databases">
        <authorList>
            <person name="Kallberg Y."/>
            <person name="Tangrot J."/>
            <person name="Rosling A."/>
        </authorList>
    </citation>
    <scope>NUCLEOTIDE SEQUENCE</scope>
    <source>
        <strain evidence="4">Wild A</strain>
    </source>
</reference>
<keyword evidence="5" id="KW-1185">Reference proteome</keyword>
<dbReference type="PANTHER" id="PTHR47435:SF4">
    <property type="entry name" value="KELCH REPEAT PROTEIN (AFU_ORTHOLOGUE AFUA_5G12780)"/>
    <property type="match status" value="1"/>
</dbReference>
<feature type="non-terminal residue" evidence="4">
    <location>
        <position position="358"/>
    </location>
</feature>
<organism evidence="4 5">
    <name type="scientific">Funneliformis geosporum</name>
    <dbReference type="NCBI Taxonomy" id="1117311"/>
    <lineage>
        <taxon>Eukaryota</taxon>
        <taxon>Fungi</taxon>
        <taxon>Fungi incertae sedis</taxon>
        <taxon>Mucoromycota</taxon>
        <taxon>Glomeromycotina</taxon>
        <taxon>Glomeromycetes</taxon>
        <taxon>Glomerales</taxon>
        <taxon>Glomeraceae</taxon>
        <taxon>Funneliformis</taxon>
    </lineage>
</organism>
<feature type="chain" id="PRO_5040812646" evidence="3">
    <location>
        <begin position="24"/>
        <end position="358"/>
    </location>
</feature>
<protein>
    <submittedName>
        <fullName evidence="4">9996_t:CDS:1</fullName>
    </submittedName>
</protein>
<dbReference type="SUPFAM" id="SSF117281">
    <property type="entry name" value="Kelch motif"/>
    <property type="match status" value="1"/>
</dbReference>
<evidence type="ECO:0000256" key="1">
    <source>
        <dbReference type="ARBA" id="ARBA00022737"/>
    </source>
</evidence>
<gene>
    <name evidence="4" type="ORF">FWILDA_LOCUS13788</name>
</gene>
<keyword evidence="2" id="KW-0408">Iron</keyword>
<sequence>MSKKYSAHLVLWFLIQLLTKVECQTTLFKPIQRRGHTATLIDDKLYILGGRNKDYPEVGNEFFYTDVSVPFNTKNILWNDLTSINAVPKHNAAASVRGGANNKTLFLYGGLPYADNEVTMSLVYTFDTLSNSWSIPTINGGNTIRKDNLKAIVDDNGKMYLFGGQSNETITNDMLILDTINLKWGIGSSINAPSPRVVYGATYVSNQFLLYIGTNNLNNLKPQEALYVLNLANYEWYIPKITGIIPGSRYWHKANVIGRYMVISFGDIDFNKEASTFPIMRSVNNSRKERISAIPANNAYYYEQKPLPIPENIYGYGQQTVPIHENNNSIAISSGNNQRSSEQHIDLENLKNDIIQVV</sequence>
<dbReference type="InterPro" id="IPR015915">
    <property type="entry name" value="Kelch-typ_b-propeller"/>
</dbReference>
<dbReference type="Proteomes" id="UP001153678">
    <property type="component" value="Unassembled WGS sequence"/>
</dbReference>
<dbReference type="GO" id="GO:0019760">
    <property type="term" value="P:glucosinolate metabolic process"/>
    <property type="evidence" value="ECO:0007669"/>
    <property type="project" value="UniProtKB-ARBA"/>
</dbReference>
<comment type="caution">
    <text evidence="4">The sequence shown here is derived from an EMBL/GenBank/DDBJ whole genome shotgun (WGS) entry which is preliminary data.</text>
</comment>
<dbReference type="Pfam" id="PF24681">
    <property type="entry name" value="Kelch_KLHDC2_KLHL20_DRC7"/>
    <property type="match status" value="1"/>
</dbReference>
<evidence type="ECO:0000256" key="2">
    <source>
        <dbReference type="ARBA" id="ARBA00023004"/>
    </source>
</evidence>
<evidence type="ECO:0000313" key="4">
    <source>
        <dbReference type="EMBL" id="CAI2188853.1"/>
    </source>
</evidence>
<name>A0A9W4WV02_9GLOM</name>
<dbReference type="OrthoDB" id="432528at2759"/>
<dbReference type="AlphaFoldDB" id="A0A9W4WV02"/>
<feature type="signal peptide" evidence="3">
    <location>
        <begin position="1"/>
        <end position="23"/>
    </location>
</feature>
<keyword evidence="3" id="KW-0732">Signal</keyword>
<feature type="non-terminal residue" evidence="4">
    <location>
        <position position="1"/>
    </location>
</feature>
<proteinExistence type="predicted"/>
<keyword evidence="1" id="KW-0677">Repeat</keyword>